<dbReference type="SUPFAM" id="SSF46894">
    <property type="entry name" value="C-terminal effector domain of the bipartite response regulators"/>
    <property type="match status" value="1"/>
</dbReference>
<dbReference type="InterPro" id="IPR039420">
    <property type="entry name" value="WalR-like"/>
</dbReference>
<evidence type="ECO:0000313" key="10">
    <source>
        <dbReference type="EMBL" id="VAW96433.1"/>
    </source>
</evidence>
<dbReference type="GO" id="GO:0000976">
    <property type="term" value="F:transcription cis-regulatory region binding"/>
    <property type="evidence" value="ECO:0007669"/>
    <property type="project" value="TreeGrafter"/>
</dbReference>
<accession>A0A3B1A8T7</accession>
<dbReference type="InterPro" id="IPR001789">
    <property type="entry name" value="Sig_transdc_resp-reg_receiver"/>
</dbReference>
<reference evidence="10" key="1">
    <citation type="submission" date="2018-06" db="EMBL/GenBank/DDBJ databases">
        <authorList>
            <person name="Zhirakovskaya E."/>
        </authorList>
    </citation>
    <scope>NUCLEOTIDE SEQUENCE</scope>
</reference>
<keyword evidence="5" id="KW-0805">Transcription regulation</keyword>
<evidence type="ECO:0000256" key="6">
    <source>
        <dbReference type="ARBA" id="ARBA00023125"/>
    </source>
</evidence>
<dbReference type="CDD" id="cd00383">
    <property type="entry name" value="trans_reg_C"/>
    <property type="match status" value="1"/>
</dbReference>
<dbReference type="FunFam" id="3.40.50.2300:FF:000002">
    <property type="entry name" value="DNA-binding response regulator PhoP"/>
    <property type="match status" value="1"/>
</dbReference>
<dbReference type="InterPro" id="IPR016032">
    <property type="entry name" value="Sig_transdc_resp-reg_C-effctor"/>
</dbReference>
<dbReference type="PANTHER" id="PTHR48111">
    <property type="entry name" value="REGULATOR OF RPOS"/>
    <property type="match status" value="1"/>
</dbReference>
<dbReference type="Gene3D" id="3.40.50.2300">
    <property type="match status" value="1"/>
</dbReference>
<dbReference type="GO" id="GO:0000156">
    <property type="term" value="F:phosphorelay response regulator activity"/>
    <property type="evidence" value="ECO:0007669"/>
    <property type="project" value="TreeGrafter"/>
</dbReference>
<organism evidence="10">
    <name type="scientific">hydrothermal vent metagenome</name>
    <dbReference type="NCBI Taxonomy" id="652676"/>
    <lineage>
        <taxon>unclassified sequences</taxon>
        <taxon>metagenomes</taxon>
        <taxon>ecological metagenomes</taxon>
    </lineage>
</organism>
<comment type="subcellular location">
    <subcellularLocation>
        <location evidence="1">Cytoplasm</location>
    </subcellularLocation>
</comment>
<protein>
    <submittedName>
        <fullName evidence="10">Two-component system response regulator QseB</fullName>
    </submittedName>
</protein>
<sequence>MRLLLVEDDNLLGDGLYVGLKQADYTVDWVTDGEAANHALINEDFDLVVLDLGLPIISGIEVLQALRKRNDKTPVLILTAMDSVENRILGLDSGADDYLIKPFDLEELCARLRALARRYAGRSDPILTHGTLELNPAAHTVTKDNKSIALSSREFVLLLYLMENIGRVSSRTRLEETLYGWDGEIESNSLEVFIHHLRKKIGNDTIKTVRGVGYMIEKITC</sequence>
<name>A0A3B1A8T7_9ZZZZ</name>
<dbReference type="Gene3D" id="6.10.250.690">
    <property type="match status" value="1"/>
</dbReference>
<feature type="domain" description="OmpR/PhoB-type" evidence="9">
    <location>
        <begin position="124"/>
        <end position="218"/>
    </location>
</feature>
<dbReference type="InterPro" id="IPR001867">
    <property type="entry name" value="OmpR/PhoB-type_DNA-bd"/>
</dbReference>
<dbReference type="Pfam" id="PF00072">
    <property type="entry name" value="Response_reg"/>
    <property type="match status" value="1"/>
</dbReference>
<proteinExistence type="predicted"/>
<keyword evidence="7" id="KW-0804">Transcription</keyword>
<dbReference type="PROSITE" id="PS50110">
    <property type="entry name" value="RESPONSE_REGULATORY"/>
    <property type="match status" value="1"/>
</dbReference>
<dbReference type="InterPro" id="IPR036388">
    <property type="entry name" value="WH-like_DNA-bd_sf"/>
</dbReference>
<keyword evidence="2" id="KW-0963">Cytoplasm</keyword>
<keyword evidence="4" id="KW-0902">Two-component regulatory system</keyword>
<dbReference type="PROSITE" id="PS51755">
    <property type="entry name" value="OMPR_PHOB"/>
    <property type="match status" value="1"/>
</dbReference>
<dbReference type="InterPro" id="IPR011006">
    <property type="entry name" value="CheY-like_superfamily"/>
</dbReference>
<dbReference type="AlphaFoldDB" id="A0A3B1A8T7"/>
<dbReference type="Pfam" id="PF00486">
    <property type="entry name" value="Trans_reg_C"/>
    <property type="match status" value="1"/>
</dbReference>
<keyword evidence="6" id="KW-0238">DNA-binding</keyword>
<evidence type="ECO:0000259" key="9">
    <source>
        <dbReference type="PROSITE" id="PS51755"/>
    </source>
</evidence>
<dbReference type="GO" id="GO:0005829">
    <property type="term" value="C:cytosol"/>
    <property type="evidence" value="ECO:0007669"/>
    <property type="project" value="TreeGrafter"/>
</dbReference>
<evidence type="ECO:0000256" key="5">
    <source>
        <dbReference type="ARBA" id="ARBA00023015"/>
    </source>
</evidence>
<dbReference type="EMBL" id="UOFS01000027">
    <property type="protein sequence ID" value="VAW96433.1"/>
    <property type="molecule type" value="Genomic_DNA"/>
</dbReference>
<dbReference type="CDD" id="cd17624">
    <property type="entry name" value="REC_OmpR_PmrA-like"/>
    <property type="match status" value="1"/>
</dbReference>
<dbReference type="PANTHER" id="PTHR48111:SF35">
    <property type="entry name" value="TRANSCRIPTIONAL REGULATORY PROTEIN QSEB"/>
    <property type="match status" value="1"/>
</dbReference>
<evidence type="ECO:0000256" key="3">
    <source>
        <dbReference type="ARBA" id="ARBA00022553"/>
    </source>
</evidence>
<gene>
    <name evidence="10" type="ORF">MNBD_GAMMA22-1730</name>
</gene>
<dbReference type="SMART" id="SM00862">
    <property type="entry name" value="Trans_reg_C"/>
    <property type="match status" value="1"/>
</dbReference>
<evidence type="ECO:0000256" key="4">
    <source>
        <dbReference type="ARBA" id="ARBA00023012"/>
    </source>
</evidence>
<dbReference type="GO" id="GO:0006355">
    <property type="term" value="P:regulation of DNA-templated transcription"/>
    <property type="evidence" value="ECO:0007669"/>
    <property type="project" value="InterPro"/>
</dbReference>
<feature type="domain" description="Response regulatory" evidence="8">
    <location>
        <begin position="2"/>
        <end position="116"/>
    </location>
</feature>
<evidence type="ECO:0000256" key="1">
    <source>
        <dbReference type="ARBA" id="ARBA00004496"/>
    </source>
</evidence>
<dbReference type="GO" id="GO:0032993">
    <property type="term" value="C:protein-DNA complex"/>
    <property type="evidence" value="ECO:0007669"/>
    <property type="project" value="TreeGrafter"/>
</dbReference>
<evidence type="ECO:0000256" key="7">
    <source>
        <dbReference type="ARBA" id="ARBA00023163"/>
    </source>
</evidence>
<keyword evidence="3" id="KW-0597">Phosphoprotein</keyword>
<evidence type="ECO:0000259" key="8">
    <source>
        <dbReference type="PROSITE" id="PS50110"/>
    </source>
</evidence>
<dbReference type="SUPFAM" id="SSF52172">
    <property type="entry name" value="CheY-like"/>
    <property type="match status" value="1"/>
</dbReference>
<dbReference type="Gene3D" id="1.10.10.10">
    <property type="entry name" value="Winged helix-like DNA-binding domain superfamily/Winged helix DNA-binding domain"/>
    <property type="match status" value="1"/>
</dbReference>
<dbReference type="SMART" id="SM00448">
    <property type="entry name" value="REC"/>
    <property type="match status" value="1"/>
</dbReference>
<evidence type="ECO:0000256" key="2">
    <source>
        <dbReference type="ARBA" id="ARBA00022490"/>
    </source>
</evidence>